<gene>
    <name evidence="1" type="ORF">LCGC14_1747070</name>
</gene>
<feature type="non-terminal residue" evidence="1">
    <location>
        <position position="1"/>
    </location>
</feature>
<sequence length="22" mass="2654">DEARLLIKLYDTLVYRVGEMKK</sequence>
<organism evidence="1">
    <name type="scientific">marine sediment metagenome</name>
    <dbReference type="NCBI Taxonomy" id="412755"/>
    <lineage>
        <taxon>unclassified sequences</taxon>
        <taxon>metagenomes</taxon>
        <taxon>ecological metagenomes</taxon>
    </lineage>
</organism>
<comment type="caution">
    <text evidence="1">The sequence shown here is derived from an EMBL/GenBank/DDBJ whole genome shotgun (WGS) entry which is preliminary data.</text>
</comment>
<evidence type="ECO:0000313" key="1">
    <source>
        <dbReference type="EMBL" id="KKM06135.1"/>
    </source>
</evidence>
<dbReference type="EMBL" id="LAZR01016068">
    <property type="protein sequence ID" value="KKM06135.1"/>
    <property type="molecule type" value="Genomic_DNA"/>
</dbReference>
<protein>
    <submittedName>
        <fullName evidence="1">Uncharacterized protein</fullName>
    </submittedName>
</protein>
<reference evidence="1" key="1">
    <citation type="journal article" date="2015" name="Nature">
        <title>Complex archaea that bridge the gap between prokaryotes and eukaryotes.</title>
        <authorList>
            <person name="Spang A."/>
            <person name="Saw J.H."/>
            <person name="Jorgensen S.L."/>
            <person name="Zaremba-Niedzwiedzka K."/>
            <person name="Martijn J."/>
            <person name="Lind A.E."/>
            <person name="van Eijk R."/>
            <person name="Schleper C."/>
            <person name="Guy L."/>
            <person name="Ettema T.J."/>
        </authorList>
    </citation>
    <scope>NUCLEOTIDE SEQUENCE</scope>
</reference>
<proteinExistence type="predicted"/>
<name>A0A0F9H508_9ZZZZ</name>
<accession>A0A0F9H508</accession>
<dbReference type="AlphaFoldDB" id="A0A0F9H508"/>